<protein>
    <recommendedName>
        <fullName evidence="4">Phage terminase small subunit P27 family</fullName>
    </recommendedName>
</protein>
<accession>A0A4R5Q941</accession>
<name>A0A4R5Q941_9PROT</name>
<dbReference type="AlphaFoldDB" id="A0A4R5Q941"/>
<evidence type="ECO:0000313" key="3">
    <source>
        <dbReference type="Proteomes" id="UP000295096"/>
    </source>
</evidence>
<evidence type="ECO:0008006" key="4">
    <source>
        <dbReference type="Google" id="ProtNLM"/>
    </source>
</evidence>
<reference evidence="2 3" key="1">
    <citation type="journal article" date="2016" name="J. Microbiol.">
        <title>Dankookia rubra gen. nov., sp. nov., an alphaproteobacterium isolated from sediment of a shallow stream.</title>
        <authorList>
            <person name="Kim W.H."/>
            <person name="Kim D.H."/>
            <person name="Kang K."/>
            <person name="Ahn T.Y."/>
        </authorList>
    </citation>
    <scope>NUCLEOTIDE SEQUENCE [LARGE SCALE GENOMIC DNA]</scope>
    <source>
        <strain evidence="2 3">JCM30602</strain>
    </source>
</reference>
<gene>
    <name evidence="2" type="ORF">E2C06_29635</name>
</gene>
<evidence type="ECO:0000256" key="1">
    <source>
        <dbReference type="SAM" id="MobiDB-lite"/>
    </source>
</evidence>
<sequence length="166" mass="18035">MSAPVGPSMPTLPEHGRSTRAQPRTVRRTADLAAEAPEWMTDGQRECWTHAMAHAPAGLLKSIDRAMLAVWVEAEDRHRTAMIQQARLDAGSSLPLLTKGRDGQPIASPYLRIICQAAETMLRAAAELGFSPAARPRLAPGQAAQRPEDEPWMRLRVLQGGRDAAG</sequence>
<dbReference type="Pfam" id="PF05119">
    <property type="entry name" value="Terminase_4"/>
    <property type="match status" value="1"/>
</dbReference>
<dbReference type="OrthoDB" id="6010489at2"/>
<evidence type="ECO:0000313" key="2">
    <source>
        <dbReference type="EMBL" id="TDH59008.1"/>
    </source>
</evidence>
<dbReference type="Proteomes" id="UP000295096">
    <property type="component" value="Unassembled WGS sequence"/>
</dbReference>
<keyword evidence="3" id="KW-1185">Reference proteome</keyword>
<feature type="region of interest" description="Disordered" evidence="1">
    <location>
        <begin position="1"/>
        <end position="27"/>
    </location>
</feature>
<dbReference type="InterPro" id="IPR006448">
    <property type="entry name" value="Phage_term_ssu_P27"/>
</dbReference>
<proteinExistence type="predicted"/>
<dbReference type="EMBL" id="SMSJ01000085">
    <property type="protein sequence ID" value="TDH59008.1"/>
    <property type="molecule type" value="Genomic_DNA"/>
</dbReference>
<comment type="caution">
    <text evidence="2">The sequence shown here is derived from an EMBL/GenBank/DDBJ whole genome shotgun (WGS) entry which is preliminary data.</text>
</comment>
<organism evidence="2 3">
    <name type="scientific">Dankookia rubra</name>
    <dbReference type="NCBI Taxonomy" id="1442381"/>
    <lineage>
        <taxon>Bacteria</taxon>
        <taxon>Pseudomonadati</taxon>
        <taxon>Pseudomonadota</taxon>
        <taxon>Alphaproteobacteria</taxon>
        <taxon>Acetobacterales</taxon>
        <taxon>Roseomonadaceae</taxon>
        <taxon>Dankookia</taxon>
    </lineage>
</organism>